<evidence type="ECO:0000256" key="8">
    <source>
        <dbReference type="ARBA" id="ARBA00023136"/>
    </source>
</evidence>
<proteinExistence type="inferred from homology"/>
<feature type="binding site" evidence="10">
    <location>
        <position position="168"/>
    </location>
    <ligand>
        <name>substrate</name>
    </ligand>
</feature>
<feature type="binding site" evidence="10">
    <location>
        <position position="123"/>
    </location>
    <ligand>
        <name>substrate</name>
    </ligand>
</feature>
<feature type="binding site" evidence="10">
    <location>
        <position position="196"/>
    </location>
    <ligand>
        <name>substrate</name>
    </ligand>
</feature>
<comment type="cofactor">
    <cofactor evidence="10">
        <name>Mn(2+)</name>
        <dbReference type="ChEBI" id="CHEBI:29035"/>
    </cofactor>
    <text evidence="10">Binds 2 Mn(2+) ions per subunit in a binuclear metal center.</text>
</comment>
<gene>
    <name evidence="10" type="primary">lpxH</name>
    <name evidence="12" type="ORF">M9394_03140</name>
</gene>
<comment type="caution">
    <text evidence="10">Lacks conserved residue(s) required for the propagation of feature annotation.</text>
</comment>
<dbReference type="Gene3D" id="3.60.21.10">
    <property type="match status" value="1"/>
</dbReference>
<evidence type="ECO:0000259" key="11">
    <source>
        <dbReference type="Pfam" id="PF00149"/>
    </source>
</evidence>
<feature type="domain" description="Calcineurin-like phosphoesterase" evidence="11">
    <location>
        <begin position="1"/>
        <end position="200"/>
    </location>
</feature>
<evidence type="ECO:0000256" key="3">
    <source>
        <dbReference type="ARBA" id="ARBA00022519"/>
    </source>
</evidence>
<evidence type="ECO:0000256" key="10">
    <source>
        <dbReference type="HAMAP-Rule" id="MF_00575"/>
    </source>
</evidence>
<evidence type="ECO:0000256" key="6">
    <source>
        <dbReference type="ARBA" id="ARBA00022801"/>
    </source>
</evidence>
<dbReference type="CDD" id="cd07398">
    <property type="entry name" value="MPP_YbbF-LpxH"/>
    <property type="match status" value="1"/>
</dbReference>
<evidence type="ECO:0000313" key="12">
    <source>
        <dbReference type="EMBL" id="URJ27518.1"/>
    </source>
</evidence>
<feature type="binding site" evidence="10">
    <location>
        <position position="196"/>
    </location>
    <ligand>
        <name>Mn(2+)</name>
        <dbReference type="ChEBI" id="CHEBI:29035"/>
        <label>2</label>
    </ligand>
</feature>
<dbReference type="RefSeq" id="WP_250249976.1">
    <property type="nucleotide sequence ID" value="NZ_CP097751.1"/>
</dbReference>
<keyword evidence="4 10" id="KW-0441">Lipid A biosynthesis</keyword>
<keyword evidence="2 10" id="KW-0444">Lipid biosynthesis</keyword>
<comment type="catalytic activity">
    <reaction evidence="10">
        <text>UDP-2-N,3-O-bis[(3R)-3-hydroxytetradecanoyl]-alpha-D-glucosamine + H2O = 2-N,3-O-bis[(3R)-3-hydroxytetradecanoyl]-alpha-D-glucosaminyl 1-phosphate + UMP + 2 H(+)</text>
        <dbReference type="Rhea" id="RHEA:25213"/>
        <dbReference type="ChEBI" id="CHEBI:15377"/>
        <dbReference type="ChEBI" id="CHEBI:15378"/>
        <dbReference type="ChEBI" id="CHEBI:57865"/>
        <dbReference type="ChEBI" id="CHEBI:57957"/>
        <dbReference type="ChEBI" id="CHEBI:78847"/>
        <dbReference type="EC" id="3.6.1.54"/>
    </reaction>
</comment>
<comment type="pathway">
    <text evidence="10">Glycolipid biosynthesis; lipid IV(A) biosynthesis; lipid IV(A) from (3R)-3-hydroxytetradecanoyl-[acyl-carrier-protein] and UDP-N-acetyl-alpha-D-glucosamine: step 4/6.</text>
</comment>
<name>A0AAE9L4V0_9ENTR</name>
<dbReference type="SUPFAM" id="SSF56300">
    <property type="entry name" value="Metallo-dependent phosphatases"/>
    <property type="match status" value="1"/>
</dbReference>
<dbReference type="GO" id="GO:0005737">
    <property type="term" value="C:cytoplasm"/>
    <property type="evidence" value="ECO:0007669"/>
    <property type="project" value="InterPro"/>
</dbReference>
<feature type="binding site" evidence="10">
    <location>
        <position position="41"/>
    </location>
    <ligand>
        <name>Mn(2+)</name>
        <dbReference type="ChEBI" id="CHEBI:29035"/>
        <label>2</label>
    </ligand>
</feature>
<feature type="binding site" evidence="10">
    <location>
        <position position="79"/>
    </location>
    <ligand>
        <name>Mn(2+)</name>
        <dbReference type="ChEBI" id="CHEBI:29035"/>
        <label>2</label>
    </ligand>
</feature>
<organism evidence="12 13">
    <name type="scientific">Candidatus Blochmanniella camponoti</name>
    <dbReference type="NCBI Taxonomy" id="108080"/>
    <lineage>
        <taxon>Bacteria</taxon>
        <taxon>Pseudomonadati</taxon>
        <taxon>Pseudomonadota</taxon>
        <taxon>Gammaproteobacteria</taxon>
        <taxon>Enterobacterales</taxon>
        <taxon>Enterobacteriaceae</taxon>
        <taxon>ant endosymbionts</taxon>
        <taxon>Candidatus Blochmanniella</taxon>
    </lineage>
</organism>
<dbReference type="GO" id="GO:0019897">
    <property type="term" value="C:extrinsic component of plasma membrane"/>
    <property type="evidence" value="ECO:0007669"/>
    <property type="project" value="UniProtKB-UniRule"/>
</dbReference>
<feature type="binding site" evidence="10">
    <location>
        <position position="8"/>
    </location>
    <ligand>
        <name>Mn(2+)</name>
        <dbReference type="ChEBI" id="CHEBI:29035"/>
        <label>1</label>
    </ligand>
</feature>
<keyword evidence="9 10" id="KW-0464">Manganese</keyword>
<dbReference type="EMBL" id="CP097751">
    <property type="protein sequence ID" value="URJ27518.1"/>
    <property type="molecule type" value="Genomic_DNA"/>
</dbReference>
<feature type="binding site" evidence="10">
    <location>
        <begin position="79"/>
        <end position="80"/>
    </location>
    <ligand>
        <name>substrate</name>
    </ligand>
</feature>
<dbReference type="HAMAP" id="MF_00575">
    <property type="entry name" value="LpxH"/>
    <property type="match status" value="1"/>
</dbReference>
<sequence length="250" mass="28920">MSILFISDVHLCTKSPYITDGFLRFLNYRAMRAKSLYILGDLFETWLGDDDCNLLHINIAKALKALNQKRISCYFIHGNHDFLLGQKYARECGMTLLSSNQVLKLASGKKIIILHGDILCAKDSSYQLFRKCLRHIIVQRLFLSLPLSIRSRIFSAIRACCVQHTKYKSKKKLNINLKTATDILIQNHADIMIHGHTHQPAIHKIYRSKKDVFRIIVLGCWDKYGSMIEVNEKNNDILFTEFPLDETIKY</sequence>
<protein>
    <recommendedName>
        <fullName evidence="10">UDP-2,3-diacylglucosamine hydrolase</fullName>
        <ecNumber evidence="10">3.6.1.54</ecNumber>
    </recommendedName>
    <alternativeName>
        <fullName evidence="10">UDP-2,3-diacylglucosamine diphosphatase</fullName>
    </alternativeName>
</protein>
<keyword evidence="6 10" id="KW-0378">Hydrolase</keyword>
<dbReference type="GO" id="GO:0030145">
    <property type="term" value="F:manganese ion binding"/>
    <property type="evidence" value="ECO:0007669"/>
    <property type="project" value="UniProtKB-UniRule"/>
</dbReference>
<dbReference type="GO" id="GO:0008758">
    <property type="term" value="F:UDP-2,3-diacylglucosamine hydrolase activity"/>
    <property type="evidence" value="ECO:0007669"/>
    <property type="project" value="UniProtKB-UniRule"/>
</dbReference>
<keyword evidence="1 10" id="KW-1003">Cell membrane</keyword>
<keyword evidence="5 10" id="KW-0479">Metal-binding</keyword>
<keyword evidence="3 10" id="KW-0997">Cell inner membrane</keyword>
<feature type="binding site" evidence="10">
    <location>
        <position position="198"/>
    </location>
    <ligand>
        <name>Mn(2+)</name>
        <dbReference type="ChEBI" id="CHEBI:29035"/>
        <label>1</label>
    </ligand>
</feature>
<dbReference type="NCBIfam" id="NF003743">
    <property type="entry name" value="PRK05340.1"/>
    <property type="match status" value="1"/>
</dbReference>
<evidence type="ECO:0000256" key="9">
    <source>
        <dbReference type="ARBA" id="ARBA00023211"/>
    </source>
</evidence>
<feature type="binding site" evidence="10">
    <location>
        <position position="41"/>
    </location>
    <ligand>
        <name>Mn(2+)</name>
        <dbReference type="ChEBI" id="CHEBI:29035"/>
        <label>1</label>
    </ligand>
</feature>
<dbReference type="AlphaFoldDB" id="A0AAE9L4V0"/>
<keyword evidence="8 10" id="KW-0472">Membrane</keyword>
<dbReference type="PANTHER" id="PTHR34990:SF1">
    <property type="entry name" value="UDP-2,3-DIACYLGLUCOSAMINE HYDROLASE"/>
    <property type="match status" value="1"/>
</dbReference>
<feature type="binding site" evidence="10">
    <location>
        <position position="115"/>
    </location>
    <ligand>
        <name>Mn(2+)</name>
        <dbReference type="ChEBI" id="CHEBI:29035"/>
        <label>2</label>
    </ligand>
</feature>
<evidence type="ECO:0000313" key="13">
    <source>
        <dbReference type="Proteomes" id="UP001056323"/>
    </source>
</evidence>
<dbReference type="PANTHER" id="PTHR34990">
    <property type="entry name" value="UDP-2,3-DIACYLGLUCOSAMINE HYDROLASE-RELATED"/>
    <property type="match status" value="1"/>
</dbReference>
<evidence type="ECO:0000256" key="4">
    <source>
        <dbReference type="ARBA" id="ARBA00022556"/>
    </source>
</evidence>
<comment type="function">
    <text evidence="10">Hydrolyzes the pyrophosphate bond of UDP-2,3-diacylglucosamine to yield 2,3-diacylglucosamine 1-phosphate (lipid X) and UMP by catalyzing the attack of water at the alpha-P atom. Involved in the biosynthesis of lipid A, a phosphorylated glycolipid that anchors the lipopolysaccharide to the outer membrane of the cell.</text>
</comment>
<evidence type="ECO:0000256" key="5">
    <source>
        <dbReference type="ARBA" id="ARBA00022723"/>
    </source>
</evidence>
<evidence type="ECO:0000256" key="2">
    <source>
        <dbReference type="ARBA" id="ARBA00022516"/>
    </source>
</evidence>
<feature type="binding site" evidence="10">
    <location>
        <position position="165"/>
    </location>
    <ligand>
        <name>substrate</name>
    </ligand>
</feature>
<reference evidence="12" key="1">
    <citation type="submission" date="2022-05" db="EMBL/GenBank/DDBJ databases">
        <title>Impact of host demography and evolutionary history on endosymbiont molecular evolution: a test in carpenter ants (Genus Camponotus) and their Blochmannia endosymbionts.</title>
        <authorList>
            <person name="Manthey J.D."/>
            <person name="Giron J.C."/>
            <person name="Hruska J.P."/>
        </authorList>
    </citation>
    <scope>NUCLEOTIDE SEQUENCE</scope>
    <source>
        <strain evidence="12">C-049</strain>
    </source>
</reference>
<dbReference type="InterPro" id="IPR004843">
    <property type="entry name" value="Calcineurin-like_PHP"/>
</dbReference>
<dbReference type="InterPro" id="IPR043461">
    <property type="entry name" value="LpxH-like"/>
</dbReference>
<dbReference type="InterPro" id="IPR010138">
    <property type="entry name" value="UDP-diacylglucosamine_Hdrlase"/>
</dbReference>
<accession>A0AAE9L4V0</accession>
<dbReference type="EC" id="3.6.1.54" evidence="10"/>
<feature type="binding site" evidence="10">
    <location>
        <position position="10"/>
    </location>
    <ligand>
        <name>Mn(2+)</name>
        <dbReference type="ChEBI" id="CHEBI:29035"/>
        <label>1</label>
    </ligand>
</feature>
<dbReference type="Proteomes" id="UP001056323">
    <property type="component" value="Chromosome"/>
</dbReference>
<keyword evidence="7 10" id="KW-0443">Lipid metabolism</keyword>
<evidence type="ECO:0000256" key="1">
    <source>
        <dbReference type="ARBA" id="ARBA00022475"/>
    </source>
</evidence>
<dbReference type="Pfam" id="PF00149">
    <property type="entry name" value="Metallophos"/>
    <property type="match status" value="1"/>
</dbReference>
<dbReference type="GO" id="GO:0009245">
    <property type="term" value="P:lipid A biosynthetic process"/>
    <property type="evidence" value="ECO:0007669"/>
    <property type="project" value="UniProtKB-UniRule"/>
</dbReference>
<evidence type="ECO:0000256" key="7">
    <source>
        <dbReference type="ARBA" id="ARBA00023098"/>
    </source>
</evidence>
<comment type="subcellular location">
    <subcellularLocation>
        <location evidence="10">Cell inner membrane</location>
        <topology evidence="10">Peripheral membrane protein</topology>
        <orientation evidence="10">Cytoplasmic side</orientation>
    </subcellularLocation>
</comment>
<dbReference type="NCBIfam" id="TIGR01854">
    <property type="entry name" value="lipid_A_lpxH"/>
    <property type="match status" value="1"/>
</dbReference>
<dbReference type="InterPro" id="IPR029052">
    <property type="entry name" value="Metallo-depent_PP-like"/>
</dbReference>
<dbReference type="KEGG" id="bhb:M9394_03140"/>
<comment type="similarity">
    <text evidence="10">Belongs to the LpxH family.</text>
</comment>